<evidence type="ECO:0000256" key="12">
    <source>
        <dbReference type="ARBA" id="ARBA00022729"/>
    </source>
</evidence>
<evidence type="ECO:0000256" key="20">
    <source>
        <dbReference type="ARBA" id="ARBA00023136"/>
    </source>
</evidence>
<dbReference type="PANTHER" id="PTHR24351">
    <property type="entry name" value="RIBOSOMAL PROTEIN S6 KINASE"/>
    <property type="match status" value="1"/>
</dbReference>
<feature type="domain" description="Phorbol-ester/DAG-type" evidence="26">
    <location>
        <begin position="1020"/>
        <end position="1051"/>
    </location>
</feature>
<feature type="transmembrane region" description="Helical" evidence="23">
    <location>
        <begin position="698"/>
        <end position="721"/>
    </location>
</feature>
<evidence type="ECO:0000256" key="15">
    <source>
        <dbReference type="ARBA" id="ARBA00022777"/>
    </source>
</evidence>
<dbReference type="PROSITE" id="PS51285">
    <property type="entry name" value="AGC_KINASE_CTER"/>
    <property type="match status" value="1"/>
</dbReference>
<evidence type="ECO:0000256" key="11">
    <source>
        <dbReference type="ARBA" id="ARBA00022723"/>
    </source>
</evidence>
<feature type="compositionally biased region" description="Polar residues" evidence="24">
    <location>
        <begin position="3231"/>
        <end position="3245"/>
    </location>
</feature>
<dbReference type="PRINTS" id="PR00253">
    <property type="entry name" value="GABAARECEPTR"/>
</dbReference>
<keyword evidence="16" id="KW-0862">Zinc</keyword>
<evidence type="ECO:0000256" key="21">
    <source>
        <dbReference type="ARBA" id="ARBA00023303"/>
    </source>
</evidence>
<feature type="compositionally biased region" description="Basic and acidic residues" evidence="24">
    <location>
        <begin position="3295"/>
        <end position="3322"/>
    </location>
</feature>
<keyword evidence="12" id="KW-0732">Signal</keyword>
<evidence type="ECO:0000256" key="8">
    <source>
        <dbReference type="ARBA" id="ARBA00022553"/>
    </source>
</evidence>
<comment type="caution">
    <text evidence="28">The sequence shown here is derived from an EMBL/GenBank/DDBJ whole genome shotgun (WGS) entry which is preliminary data.</text>
</comment>
<dbReference type="FunFam" id="2.70.170.10:FF:000024">
    <property type="entry name" value="Histamine-gated chloride channel subunit"/>
    <property type="match status" value="1"/>
</dbReference>
<dbReference type="GO" id="GO:0008270">
    <property type="term" value="F:zinc ion binding"/>
    <property type="evidence" value="ECO:0007669"/>
    <property type="project" value="UniProtKB-KW"/>
</dbReference>
<keyword evidence="17 22" id="KW-0067">ATP-binding</keyword>
<dbReference type="InterPro" id="IPR006028">
    <property type="entry name" value="GABAA/Glycine_rcpt"/>
</dbReference>
<feature type="compositionally biased region" description="Polar residues" evidence="24">
    <location>
        <begin position="1524"/>
        <end position="1533"/>
    </location>
</feature>
<comment type="similarity">
    <text evidence="3">Belongs to the protein kinase superfamily. AGC Ser/Thr protein kinase family. PKC subfamily.</text>
</comment>
<name>A0AAV6V825_9ARAC</name>
<dbReference type="Gene3D" id="2.70.170.10">
    <property type="entry name" value="Neurotransmitter-gated ion-channel ligand-binding domain"/>
    <property type="match status" value="1"/>
</dbReference>
<evidence type="ECO:0000256" key="9">
    <source>
        <dbReference type="ARBA" id="ARBA00022679"/>
    </source>
</evidence>
<evidence type="ECO:0000313" key="28">
    <source>
        <dbReference type="EMBL" id="KAG8192426.1"/>
    </source>
</evidence>
<dbReference type="Pfam" id="PF02932">
    <property type="entry name" value="Neur_chan_memb"/>
    <property type="match status" value="1"/>
</dbReference>
<dbReference type="Gene3D" id="3.40.50.1110">
    <property type="entry name" value="SGNH hydrolase"/>
    <property type="match status" value="1"/>
</dbReference>
<keyword evidence="5 23" id="KW-0813">Transport</keyword>
<keyword evidence="29" id="KW-1185">Reference proteome</keyword>
<dbReference type="Proteomes" id="UP000827092">
    <property type="component" value="Unassembled WGS sequence"/>
</dbReference>
<feature type="region of interest" description="Disordered" evidence="24">
    <location>
        <begin position="2486"/>
        <end position="2510"/>
    </location>
</feature>
<dbReference type="InterPro" id="IPR036719">
    <property type="entry name" value="Neuro-gated_channel_TM_sf"/>
</dbReference>
<feature type="compositionally biased region" description="Polar residues" evidence="24">
    <location>
        <begin position="3323"/>
        <end position="3332"/>
    </location>
</feature>
<evidence type="ECO:0000256" key="7">
    <source>
        <dbReference type="ARBA" id="ARBA00022527"/>
    </source>
</evidence>
<feature type="compositionally biased region" description="Basic and acidic residues" evidence="24">
    <location>
        <begin position="1299"/>
        <end position="1331"/>
    </location>
</feature>
<keyword evidence="6" id="KW-1003">Cell membrane</keyword>
<evidence type="ECO:0000256" key="5">
    <source>
        <dbReference type="ARBA" id="ARBA00022448"/>
    </source>
</evidence>
<evidence type="ECO:0000256" key="13">
    <source>
        <dbReference type="ARBA" id="ARBA00022741"/>
    </source>
</evidence>
<feature type="compositionally biased region" description="Basic and acidic residues" evidence="24">
    <location>
        <begin position="1358"/>
        <end position="1368"/>
    </location>
</feature>
<comment type="similarity">
    <text evidence="23">Belongs to the ligand-gated ion channel (TC 1.A.9) family.</text>
</comment>
<dbReference type="Pfam" id="PF21494">
    <property type="entry name" value="PKC_C2"/>
    <property type="match status" value="1"/>
</dbReference>
<dbReference type="EC" id="2.7.11.13" evidence="4"/>
<dbReference type="InterPro" id="IPR036514">
    <property type="entry name" value="SGNH_hydro_sf"/>
</dbReference>
<keyword evidence="14" id="KW-0863">Zinc-finger</keyword>
<evidence type="ECO:0000256" key="14">
    <source>
        <dbReference type="ARBA" id="ARBA00022771"/>
    </source>
</evidence>
<dbReference type="GO" id="GO:0004888">
    <property type="term" value="F:transmembrane signaling receptor activity"/>
    <property type="evidence" value="ECO:0007669"/>
    <property type="project" value="InterPro"/>
</dbReference>
<keyword evidence="9" id="KW-0808">Transferase</keyword>
<accession>A0AAV6V825</accession>
<dbReference type="PROSITE" id="PS50011">
    <property type="entry name" value="PROTEIN_KINASE_DOM"/>
    <property type="match status" value="1"/>
</dbReference>
<dbReference type="Gene3D" id="1.20.58.390">
    <property type="entry name" value="Neurotransmitter-gated ion-channel transmembrane domain"/>
    <property type="match status" value="1"/>
</dbReference>
<keyword evidence="11" id="KW-0479">Metal-binding</keyword>
<feature type="compositionally biased region" description="Basic and acidic residues" evidence="24">
    <location>
        <begin position="3352"/>
        <end position="3366"/>
    </location>
</feature>
<keyword evidence="20 23" id="KW-0472">Membrane</keyword>
<evidence type="ECO:0000259" key="26">
    <source>
        <dbReference type="PROSITE" id="PS50081"/>
    </source>
</evidence>
<dbReference type="InterPro" id="IPR000961">
    <property type="entry name" value="AGC-kinase_C"/>
</dbReference>
<protein>
    <recommendedName>
        <fullName evidence="4">protein kinase C</fullName>
        <ecNumber evidence="4">2.7.11.13</ecNumber>
    </recommendedName>
</protein>
<feature type="domain" description="Protein kinase" evidence="25">
    <location>
        <begin position="3622"/>
        <end position="3881"/>
    </location>
</feature>
<feature type="transmembrane region" description="Helical" evidence="23">
    <location>
        <begin position="786"/>
        <end position="805"/>
    </location>
</feature>
<keyword evidence="7" id="KW-0723">Serine/threonine-protein kinase</keyword>
<dbReference type="InterPro" id="IPR006029">
    <property type="entry name" value="Neurotrans-gated_channel_TM"/>
</dbReference>
<evidence type="ECO:0000256" key="18">
    <source>
        <dbReference type="ARBA" id="ARBA00022989"/>
    </source>
</evidence>
<feature type="compositionally biased region" description="Basic and acidic residues" evidence="24">
    <location>
        <begin position="3219"/>
        <end position="3230"/>
    </location>
</feature>
<keyword evidence="19 23" id="KW-0406">Ion transport</keyword>
<dbReference type="Gene3D" id="3.30.60.20">
    <property type="match status" value="2"/>
</dbReference>
<evidence type="ECO:0000259" key="25">
    <source>
        <dbReference type="PROSITE" id="PS50011"/>
    </source>
</evidence>
<dbReference type="PROSITE" id="PS00107">
    <property type="entry name" value="PROTEIN_KINASE_ATP"/>
    <property type="match status" value="1"/>
</dbReference>
<dbReference type="Pfam" id="PF00069">
    <property type="entry name" value="Pkinase"/>
    <property type="match status" value="1"/>
</dbReference>
<dbReference type="SUPFAM" id="SSF52266">
    <property type="entry name" value="SGNH hydrolase"/>
    <property type="match status" value="1"/>
</dbReference>
<evidence type="ECO:0000256" key="1">
    <source>
        <dbReference type="ARBA" id="ARBA00004141"/>
    </source>
</evidence>
<feature type="region of interest" description="Disordered" evidence="24">
    <location>
        <begin position="3141"/>
        <end position="3186"/>
    </location>
</feature>
<dbReference type="InterPro" id="IPR038050">
    <property type="entry name" value="Neuro_actylchol_rec"/>
</dbReference>
<feature type="region of interest" description="Disordered" evidence="24">
    <location>
        <begin position="23"/>
        <end position="44"/>
    </location>
</feature>
<dbReference type="PRINTS" id="PR00252">
    <property type="entry name" value="NRIONCHANNEL"/>
</dbReference>
<evidence type="ECO:0000259" key="27">
    <source>
        <dbReference type="PROSITE" id="PS51285"/>
    </source>
</evidence>
<dbReference type="NCBIfam" id="TIGR00860">
    <property type="entry name" value="LIC"/>
    <property type="match status" value="1"/>
</dbReference>
<dbReference type="PROSITE" id="PS00236">
    <property type="entry name" value="NEUROTR_ION_CHANNEL"/>
    <property type="match status" value="1"/>
</dbReference>
<dbReference type="SUPFAM" id="SSF57889">
    <property type="entry name" value="Cysteine-rich domain"/>
    <property type="match status" value="2"/>
</dbReference>
<evidence type="ECO:0000256" key="16">
    <source>
        <dbReference type="ARBA" id="ARBA00022833"/>
    </source>
</evidence>
<dbReference type="InterPro" id="IPR011009">
    <property type="entry name" value="Kinase-like_dom_sf"/>
</dbReference>
<feature type="region of interest" description="Disordered" evidence="24">
    <location>
        <begin position="1285"/>
        <end position="1422"/>
    </location>
</feature>
<dbReference type="InterPro" id="IPR006202">
    <property type="entry name" value="Neur_chan_lig-bd"/>
</dbReference>
<keyword evidence="21 23" id="KW-0407">Ion channel</keyword>
<dbReference type="GO" id="GO:0004697">
    <property type="term" value="F:diacylglycerol-dependent serine/threonine kinase activity"/>
    <property type="evidence" value="ECO:0007669"/>
    <property type="project" value="UniProtKB-EC"/>
</dbReference>
<keyword evidence="18 23" id="KW-1133">Transmembrane helix</keyword>
<dbReference type="InterPro" id="IPR046349">
    <property type="entry name" value="C1-like_sf"/>
</dbReference>
<dbReference type="PROSITE" id="PS00108">
    <property type="entry name" value="PROTEIN_KINASE_ST"/>
    <property type="match status" value="1"/>
</dbReference>
<keyword evidence="8" id="KW-0597">Phosphoprotein</keyword>
<keyword evidence="10 23" id="KW-0812">Transmembrane</keyword>
<keyword evidence="15" id="KW-0418">Kinase</keyword>
<feature type="region of interest" description="Disordered" evidence="24">
    <location>
        <begin position="3406"/>
        <end position="3516"/>
    </location>
</feature>
<dbReference type="Pfam" id="PF00433">
    <property type="entry name" value="Pkinase_C"/>
    <property type="match status" value="1"/>
</dbReference>
<feature type="compositionally biased region" description="Acidic residues" evidence="24">
    <location>
        <begin position="3491"/>
        <end position="3502"/>
    </location>
</feature>
<feature type="compositionally biased region" description="Basic and acidic residues" evidence="24">
    <location>
        <begin position="28"/>
        <end position="44"/>
    </location>
</feature>
<dbReference type="SMART" id="SM00133">
    <property type="entry name" value="S_TK_X"/>
    <property type="match status" value="1"/>
</dbReference>
<dbReference type="InterPro" id="IPR017892">
    <property type="entry name" value="Pkinase_C"/>
</dbReference>
<dbReference type="EMBL" id="JAFNEN010000139">
    <property type="protein sequence ID" value="KAG8192426.1"/>
    <property type="molecule type" value="Genomic_DNA"/>
</dbReference>
<feature type="binding site" evidence="22">
    <location>
        <position position="3651"/>
    </location>
    <ligand>
        <name>ATP</name>
        <dbReference type="ChEBI" id="CHEBI:30616"/>
    </ligand>
</feature>
<feature type="compositionally biased region" description="Basic and acidic residues" evidence="24">
    <location>
        <begin position="3265"/>
        <end position="3287"/>
    </location>
</feature>
<evidence type="ECO:0000313" key="29">
    <source>
        <dbReference type="Proteomes" id="UP000827092"/>
    </source>
</evidence>
<dbReference type="CDD" id="cd19049">
    <property type="entry name" value="LGIC_TM_anion"/>
    <property type="match status" value="1"/>
</dbReference>
<proteinExistence type="inferred from homology"/>
<evidence type="ECO:0000256" key="6">
    <source>
        <dbReference type="ARBA" id="ARBA00022475"/>
    </source>
</evidence>
<dbReference type="SMART" id="SM00109">
    <property type="entry name" value="C1"/>
    <property type="match status" value="2"/>
</dbReference>
<feature type="compositionally biased region" description="Basic and acidic residues" evidence="24">
    <location>
        <begin position="3406"/>
        <end position="3430"/>
    </location>
</feature>
<evidence type="ECO:0000256" key="4">
    <source>
        <dbReference type="ARBA" id="ARBA00012429"/>
    </source>
</evidence>
<feature type="region of interest" description="Disordered" evidence="24">
    <location>
        <begin position="1766"/>
        <end position="1802"/>
    </location>
</feature>
<feature type="compositionally biased region" description="Basic and acidic residues" evidence="24">
    <location>
        <begin position="1491"/>
        <end position="1504"/>
    </location>
</feature>
<dbReference type="PRINTS" id="PR00008">
    <property type="entry name" value="DAGPEDOMAIN"/>
</dbReference>
<dbReference type="InterPro" id="IPR000719">
    <property type="entry name" value="Prot_kinase_dom"/>
</dbReference>
<evidence type="ECO:0000256" key="19">
    <source>
        <dbReference type="ARBA" id="ARBA00023065"/>
    </source>
</evidence>
<dbReference type="GO" id="GO:0005230">
    <property type="term" value="F:extracellular ligand-gated monoatomic ion channel activity"/>
    <property type="evidence" value="ECO:0007669"/>
    <property type="project" value="InterPro"/>
</dbReference>
<dbReference type="InterPro" id="IPR017441">
    <property type="entry name" value="Protein_kinase_ATP_BS"/>
</dbReference>
<dbReference type="Gene3D" id="1.10.510.10">
    <property type="entry name" value="Transferase(Phosphotransferase) domain 1"/>
    <property type="match status" value="1"/>
</dbReference>
<feature type="domain" description="AGC-kinase C-terminal" evidence="27">
    <location>
        <begin position="3882"/>
        <end position="3950"/>
    </location>
</feature>
<keyword evidence="13 22" id="KW-0547">Nucleotide-binding</keyword>
<dbReference type="SMART" id="SM00220">
    <property type="entry name" value="S_TKc"/>
    <property type="match status" value="1"/>
</dbReference>
<feature type="region of interest" description="Disordered" evidence="24">
    <location>
        <begin position="1454"/>
        <end position="1533"/>
    </location>
</feature>
<gene>
    <name evidence="28" type="ORF">JTE90_017956</name>
</gene>
<evidence type="ECO:0000256" key="17">
    <source>
        <dbReference type="ARBA" id="ARBA00022840"/>
    </source>
</evidence>
<feature type="transmembrane region" description="Helical" evidence="23">
    <location>
        <begin position="637"/>
        <end position="657"/>
    </location>
</feature>
<dbReference type="PROSITE" id="PS00479">
    <property type="entry name" value="ZF_DAG_PE_1"/>
    <property type="match status" value="1"/>
</dbReference>
<feature type="region of interest" description="Disordered" evidence="24">
    <location>
        <begin position="3213"/>
        <end position="3378"/>
    </location>
</feature>
<dbReference type="InterPro" id="IPR018000">
    <property type="entry name" value="Neurotransmitter_ion_chnl_CS"/>
</dbReference>
<feature type="compositionally biased region" description="Basic and acidic residues" evidence="24">
    <location>
        <begin position="3155"/>
        <end position="3168"/>
    </location>
</feature>
<dbReference type="InterPro" id="IPR002219">
    <property type="entry name" value="PKC_DAG/PE"/>
</dbReference>
<dbReference type="GO" id="GO:0099095">
    <property type="term" value="F:ligand-gated monoatomic anion channel activity"/>
    <property type="evidence" value="ECO:0007669"/>
    <property type="project" value="UniProtKB-ARBA"/>
</dbReference>
<feature type="compositionally biased region" description="Low complexity" evidence="24">
    <location>
        <begin position="1119"/>
        <end position="1136"/>
    </location>
</feature>
<dbReference type="InterPro" id="IPR020454">
    <property type="entry name" value="DAG/PE-bd"/>
</dbReference>
<organism evidence="28 29">
    <name type="scientific">Oedothorax gibbosus</name>
    <dbReference type="NCBI Taxonomy" id="931172"/>
    <lineage>
        <taxon>Eukaryota</taxon>
        <taxon>Metazoa</taxon>
        <taxon>Ecdysozoa</taxon>
        <taxon>Arthropoda</taxon>
        <taxon>Chelicerata</taxon>
        <taxon>Arachnida</taxon>
        <taxon>Araneae</taxon>
        <taxon>Araneomorphae</taxon>
        <taxon>Entelegynae</taxon>
        <taxon>Araneoidea</taxon>
        <taxon>Linyphiidae</taxon>
        <taxon>Erigoninae</taxon>
        <taxon>Oedothorax</taxon>
    </lineage>
</organism>
<feature type="compositionally biased region" description="Polar residues" evidence="24">
    <location>
        <begin position="1790"/>
        <end position="1801"/>
    </location>
</feature>
<dbReference type="GO" id="GO:0005886">
    <property type="term" value="C:plasma membrane"/>
    <property type="evidence" value="ECO:0007669"/>
    <property type="project" value="UniProtKB-SubCell"/>
</dbReference>
<feature type="compositionally biased region" description="Basic and acidic residues" evidence="24">
    <location>
        <begin position="1770"/>
        <end position="1789"/>
    </location>
</feature>
<dbReference type="SUPFAM" id="SSF90112">
    <property type="entry name" value="Neurotransmitter-gated ion-channel transmembrane pore"/>
    <property type="match status" value="1"/>
</dbReference>
<dbReference type="SUPFAM" id="SSF63712">
    <property type="entry name" value="Nicotinic receptor ligand binding domain-like"/>
    <property type="match status" value="1"/>
</dbReference>
<evidence type="ECO:0000256" key="24">
    <source>
        <dbReference type="SAM" id="MobiDB-lite"/>
    </source>
</evidence>
<evidence type="ECO:0000256" key="22">
    <source>
        <dbReference type="PROSITE-ProRule" id="PRU10141"/>
    </source>
</evidence>
<feature type="compositionally biased region" description="Polar residues" evidence="24">
    <location>
        <begin position="1333"/>
        <end position="1345"/>
    </location>
</feature>
<reference evidence="28 29" key="1">
    <citation type="journal article" date="2022" name="Nat. Ecol. Evol.">
        <title>A masculinizing supergene underlies an exaggerated male reproductive morph in a spider.</title>
        <authorList>
            <person name="Hendrickx F."/>
            <person name="De Corte Z."/>
            <person name="Sonet G."/>
            <person name="Van Belleghem S.M."/>
            <person name="Kostlbacher S."/>
            <person name="Vangestel C."/>
        </authorList>
    </citation>
    <scope>NUCLEOTIDE SEQUENCE [LARGE SCALE GENOMIC DNA]</scope>
    <source>
        <strain evidence="28">W744_W776</strain>
    </source>
</reference>
<dbReference type="Pfam" id="PF00130">
    <property type="entry name" value="C1_1"/>
    <property type="match status" value="2"/>
</dbReference>
<dbReference type="InterPro" id="IPR036734">
    <property type="entry name" value="Neur_chan_lig-bd_sf"/>
</dbReference>
<sequence length="3950" mass="446547">MCVLSTMFSNGWTFHSDRPPVYAQGSRGEVHKKEPPKNGEKRDYYELSDESSYKEIHSNKGTRKEHPLKSFKIHKHQKGYGCPCDITLDSSNEMCCRNMPKKVNVCKCDAKLDANDEMCCRNMPKCQCDVTLDVSDKKCCQNMPRCQCNVALYANDEMCCRNMPNSAVEDWMARSTEGGDIQRNVLNDVHIHPDPAIGNKNCQREMKEFTRVAKPRRKEKLSVMIIGDESMDFLSGTIYRGKCQVSAESYPGLSVTDAQQRMREILKKDVKPDKVIIHAGANDIIDELPSVTAMVISKLKTLIDEMRILQESGTSSKVFALSGIIPRNDPLMTFNNKVNLINSNVGWYAQRNGVEYIDHSHIFWQNGALQADLYHFDGSLNEDGLRKVEESLFDDSLCRRNDDDFHDQAWQLRQKMRMRMRPSLELKDILPMERKVYDKHLPPKKDGHPTKVHFHVTVLSVDSIDEESMTYVADIFLAQSWQDYRLRLPENMTEGYRILDVGWLQYIWRPDSFFKNAKKVTFHDMSVPNHYLWLYYDKTLLYMAKLTLELSCAMKFEAYPHDTQNCSMMIESLSHTVDDLIFLWNISSPLVVSEDVELPQLDIVESNTEDCTLEYSTGNFTCLAVVFNLKRRLGYHLFHTYVPTTLIVVMSWISFWIRPEAIPARVTLGVTSLLTLATQNTQSQSSLPPVSYVKAIDVWMSSCTVFVFMSLMEFAVVNHYMGYTGSSKLMRGYSVDELDKVSENKLLLQRKNGINVRGNSFSSPPRTPNTCCDLDIALGIDRFSRFFFPFSFFILNLIYWFAYAFTCLKVLVLRRVLAKMTFHLSLRNPGFFRVRLLDVDGFPRSIDLSCAVSQIDINTSISVAGEREYHNWNSIFEVHLTEDRLLNIEIIEKPENVVGYRSLALEDLNKRSKEDFSESDFDNVPRINGILNRRRGAVKHQQVHEAKGHKFLAKFFRQPTFCAFCREFLWGFGKQGYQCQACQVAVHKKCHDKFLGKCTGSSLSSQSTRYLRERFKLDVPHRFVVHSFRSPTFCDHCGSLLYGLRKQGLKCKPMYYHRSRSPSRGRSLNNYRGMSSYNSLNSDLALSSIMPRNRSVQRVRDFDFARPERTRSPMRDYTSSVSLSSSFRPSMSSDSSPVLKRREFGVTSSSMSDQRSSPINWFSTDDYTLPSKRSAYSTDDYTIPTKPKSYYDFPSTSTPRYTSYSSNSLRRPQRTDYSQYFIPVLISRPTLKTNYTPRPREERESVAMPIVRERKLIKFRETANDIKTKRKISWDLPEEIDSPLINEMRSADESTNEGRPLDTIRSRDSSLTRYDSKEASSRERSLTRYESVDINSQDGSVTPISNKRDSGSSPASRRSSDHSIDRMSPRNLLRLKSPRKSSLDPDDLKLSPVPRKKSIGTLPKGKNHRKSSLESSDEKRLKHSMVAEKIKKGRESPDSLLVDNLRIQMSDISNKTEKCDPEAFQQTERNSVPDIIHETTEDRSRRRRRYESHLEQDKADDNARTRCRSRIRSTQEPEAPIQDPVSSSENNSVRPINRMHRKSVKCKTEQLLSNQFSLIPQEVLVSADNVSSLSKDITKKGVCDVLPADSFLSEKIKQSIESPVIITMDTKEQTSSVIFNVESNQTQTKAKKTKKKDGLKAVSKSNKNNTVDTSFNETRRVSVQSLNPEASSVSESCEIQSKQQTNVNSKFINDLKKEVFTLTQPNASKETELEQIPDLLKKLPCPKSSDIQNIKTDVNHLKMKELKSLNFNPEAKPKLDKLEISNADNFKPKEKLDNNHRFNESEKPADNSNANLQTTPPVVNKTVPEKKYLNAKTKTGSKSTNIVSETVEKQGSAMKNSVCDDALNQTSSNKIQKDTIITSDETKTKPNLRSEQKEFKKNETEVFEKNCTESKKPDTLFPSLTNNSKNLLETKDKTILNHSKLNKISVEKSNIKTNDSNTSKPDVNIKKNSQEVTDLIPQLSDTGNTNATSKPLLQKIGNGSELKVKLTKDATGVDVKPTSSMENKQSKASKDKIIISSNKNVDVNASKINEVAMPASVVEDKIPQKLRDPDTKLLTDSKHKDISKDNKCDSNVNNKMLGTKRQNLENEKTNITKASEKLTQADQKCLASSSKFSDSKSISPTEEKQLDKINTSLFPQLTTKITKDKTISEKNDSSKKLTSPDKDHGEIVVVCKLPPPLKKEPMGMKNSVINEDIPIDQSLVVSLRKSTKLHVLSKHFDPVIKKKTTALPIIPNQSTFLVPNEVNKKALTSVNEEPETLPEVVNQKLNTSESNANTKVKLNSIPDVIQSSIKTTNEKNMGNKSKSSTTIDSTKSIIKIPLIHPNIKEKTNENIEANLKTPDILDVKKTVEEPVNKFPISKQSVAPTQTANSKAQITADTNTAVNKTKEISNHKLPEILNNKDPPCAKKSETVLPNNKQTMLKSTTVEGKSENSEVLSQVTEKISTKSISDVKSVSNDISKKKLEPDLGKSKNLSKTEVDKELVNKDKLSTKENSNKKVSEQDSKINLNKDIKVPEQTKSMTSNCDIKLPQLLNKTEVISVEENTLKQTKSQIYDSDIKVQEQNKSTVANLDIKEPVQQKSKFKKLEDNSEQTHCKATNSNAKLSEKLDSITKKEIKPSEQLKIGQVNKEINTKISNSKVSVPEEKIKTAKSDVKIQEQSIDTKVDLLNIKTLEQQNKSNINFSEKKTETKISSPEKLKKTEDTVIKINFNDAEKSTKEADLSGKTLKTSNVTSKLYKRSSTTPNVDTMLDSSSTSTKIDKSLNQTIKSLSSNKAPALLLQTNKSLSNDKIVKSVEIEENAVSTKNVKSSFSKEKIINTSFPDIVGITVNDQIISEQNNKKELNYHKILSKVSKPLPVKESFGTKTKDDVKNNTGKDKIVVEIKAENAENKNKDFQKQQSSEVINVLETEKTKINKVFLTNTDKTQNSSTVNSKQSVFNDRLFKDKSLLSNNSVQNATCDTKEKSLKQINDNKDFVKNRDEKISVEKSIYPKATERVLKEKEVESKIRETLPAEIFAKDSLELHKTPKNEKANKTETPVTILNSNTDLKVNTKNDKKDVKTAQSDTNKNVNKAVPILPNISLGTNSTSKKLEKEINEIATTPKSKTPPNESVVTPKSKTTANEIAVIPKIKTSPNKVVVTPKSKTLPNEGVAAPKDKTRPIESDAAPKSKTTPIKNEEDVNGNSSETVKLIIGDNSVVGDIKKVSERQNKFATNLKQSEGHLDKNKPYSDQRNTSIAIGSAVTNETDKIKEPESIRRSKPKIPPPEELKPSKDIKAQNSLEYKKQESFSIQSEGQEKVERGGKLTKESLTTDKPSIDERNKTSTIDSSIANENIKHSKPKITSPTVLVSQKDIKTEKLKESEKTPQPEVPISLKGIQKDKPKETEIIQLSKPTITSHDVLISQKDIKTVKTPPEDIKCSDKPKETENVKLPKPTIPSSEVLISPKDIKTDKPKEPEKNIKVSKAKPPPTPAPRKFGLCFKYPETIRESSSSDDSDESESDSSSESSCSSEDDTTKGTAKYLEDVSRRKLDNVCNIACHQKCEKLMPNLCGVNQKLLAEVLETVKKVKTSPDRQEKVRTQLSNTSISTTVTNISPSSYDDSPRRLSTSNQKLKFRPYSIDDFVFLKLLGKGSFGKVLLAELKDHGMHFAIKCLKKDVVLEDDDVESTMIERKVLRLGTQHPYMCKLYCTFQTKSYLCFVMEYLNGGDLMFHIQQKSPFEAHRAMFYGAEICSALKFLHKRGIIYRDIKLDNVMLDVDGHIRLVDFGMCYCRNFNEDCMPCNYCGTPTYIAPEIILGKRYNQSVDWWSFGILLFEMLVGRSPFVGTDEDELFWSICNEEPFYPRFLPKDAKHILENLLIKTPSDRLGMQTSLAGNIEDHPFFSTINWEKLEKKQIPPPFKPTVLSDTDTGNFDRSFTMDSPTLSPVDSDILESMDQEQFQGFSYTNPHITG</sequence>
<dbReference type="CDD" id="cd20834">
    <property type="entry name" value="C1_nPKC_theta-like_rpt1"/>
    <property type="match status" value="1"/>
</dbReference>
<dbReference type="Pfam" id="PF02931">
    <property type="entry name" value="Neur_chan_LBD"/>
    <property type="match status" value="1"/>
</dbReference>
<evidence type="ECO:0000256" key="10">
    <source>
        <dbReference type="ARBA" id="ARBA00022692"/>
    </source>
</evidence>
<dbReference type="Gene3D" id="3.30.200.20">
    <property type="entry name" value="Phosphorylase Kinase, domain 1"/>
    <property type="match status" value="1"/>
</dbReference>
<dbReference type="InterPro" id="IPR006201">
    <property type="entry name" value="Neur_channel"/>
</dbReference>
<comment type="subcellular location">
    <subcellularLocation>
        <location evidence="2">Cell membrane</location>
    </subcellularLocation>
    <subcellularLocation>
        <location evidence="1">Membrane</location>
        <topology evidence="1">Multi-pass membrane protein</topology>
    </subcellularLocation>
</comment>
<dbReference type="FunFam" id="1.10.510.10:FF:000048">
    <property type="entry name" value="Protein kinase C"/>
    <property type="match status" value="1"/>
</dbReference>
<dbReference type="GO" id="GO:0005524">
    <property type="term" value="F:ATP binding"/>
    <property type="evidence" value="ECO:0007669"/>
    <property type="project" value="UniProtKB-UniRule"/>
</dbReference>
<dbReference type="PROSITE" id="PS50081">
    <property type="entry name" value="ZF_DAG_PE_2"/>
    <property type="match status" value="2"/>
</dbReference>
<dbReference type="FunFam" id="3.30.60.20:FF:000008">
    <property type="entry name" value="Protein kinase C theta"/>
    <property type="match status" value="1"/>
</dbReference>
<feature type="domain" description="Phorbol-ester/DAG-type" evidence="26">
    <location>
        <begin position="948"/>
        <end position="998"/>
    </location>
</feature>
<comment type="caution">
    <text evidence="23">Lacks conserved residue(s) required for the propagation of feature annotation.</text>
</comment>
<dbReference type="SUPFAM" id="SSF56112">
    <property type="entry name" value="Protein kinase-like (PK-like)"/>
    <property type="match status" value="1"/>
</dbReference>
<evidence type="ECO:0000256" key="23">
    <source>
        <dbReference type="RuleBase" id="RU000687"/>
    </source>
</evidence>
<evidence type="ECO:0000256" key="2">
    <source>
        <dbReference type="ARBA" id="ARBA00004236"/>
    </source>
</evidence>
<feature type="compositionally biased region" description="Basic and acidic residues" evidence="24">
    <location>
        <begin position="3246"/>
        <end position="3257"/>
    </location>
</feature>
<dbReference type="InterPro" id="IPR008271">
    <property type="entry name" value="Ser/Thr_kinase_AS"/>
</dbReference>
<evidence type="ECO:0000256" key="3">
    <source>
        <dbReference type="ARBA" id="ARBA00005490"/>
    </source>
</evidence>
<feature type="region of interest" description="Disordered" evidence="24">
    <location>
        <begin position="1113"/>
        <end position="1139"/>
    </location>
</feature>
<feature type="compositionally biased region" description="Basic and acidic residues" evidence="24">
    <location>
        <begin position="3446"/>
        <end position="3460"/>
    </location>
</feature>
<feature type="compositionally biased region" description="Basic and acidic residues" evidence="24">
    <location>
        <begin position="1475"/>
        <end position="1484"/>
    </location>
</feature>
<dbReference type="FunFam" id="3.30.200.20:FF:000103">
    <property type="entry name" value="Protein kinase C"/>
    <property type="match status" value="1"/>
</dbReference>
<dbReference type="GO" id="GO:0005254">
    <property type="term" value="F:chloride channel activity"/>
    <property type="evidence" value="ECO:0007669"/>
    <property type="project" value="UniProtKB-ARBA"/>
</dbReference>